<evidence type="ECO:0000313" key="2">
    <source>
        <dbReference type="EMBL" id="SFN17470.1"/>
    </source>
</evidence>
<dbReference type="Proteomes" id="UP000199398">
    <property type="component" value="Unassembled WGS sequence"/>
</dbReference>
<evidence type="ECO:0000313" key="3">
    <source>
        <dbReference type="Proteomes" id="UP000199398"/>
    </source>
</evidence>
<reference evidence="1 4" key="2">
    <citation type="submission" date="2018-10" db="EMBL/GenBank/DDBJ databases">
        <title>Sequencing the genomes of 1000 actinobacteria strains.</title>
        <authorList>
            <person name="Klenk H.-P."/>
        </authorList>
    </citation>
    <scope>NUCLEOTIDE SEQUENCE [LARGE SCALE GENOMIC DNA]</scope>
    <source>
        <strain evidence="1 4">DSM 45119</strain>
    </source>
</reference>
<organism evidence="2 3">
    <name type="scientific">Saccharopolyspora antimicrobica</name>
    <dbReference type="NCBI Taxonomy" id="455193"/>
    <lineage>
        <taxon>Bacteria</taxon>
        <taxon>Bacillati</taxon>
        <taxon>Actinomycetota</taxon>
        <taxon>Actinomycetes</taxon>
        <taxon>Pseudonocardiales</taxon>
        <taxon>Pseudonocardiaceae</taxon>
        <taxon>Saccharopolyspora</taxon>
    </lineage>
</organism>
<name>A0A1I4WWH3_9PSEU</name>
<gene>
    <name evidence="1" type="ORF">ATL45_1206</name>
    <name evidence="2" type="ORF">SAMN05421805_10384</name>
</gene>
<keyword evidence="4" id="KW-1185">Reference proteome</keyword>
<dbReference type="EMBL" id="RBXX01000002">
    <property type="protein sequence ID" value="RKT82943.1"/>
    <property type="molecule type" value="Genomic_DNA"/>
</dbReference>
<reference evidence="2 3" key="1">
    <citation type="submission" date="2016-10" db="EMBL/GenBank/DDBJ databases">
        <authorList>
            <person name="de Groot N.N."/>
        </authorList>
    </citation>
    <scope>NUCLEOTIDE SEQUENCE [LARGE SCALE GENOMIC DNA]</scope>
    <source>
        <strain evidence="2 3">CPCC 201259</strain>
    </source>
</reference>
<sequence length="73" mass="7909">MLCTVVARGSLRGAGVSGRGADPRFTLGLLYDVGKALEGHGFPALEDYTSDDLMRLQLALVEFMHPQDEDGDR</sequence>
<dbReference type="AlphaFoldDB" id="A0A1I4WWH3"/>
<evidence type="ECO:0000313" key="1">
    <source>
        <dbReference type="EMBL" id="RKT82943.1"/>
    </source>
</evidence>
<dbReference type="Proteomes" id="UP000270697">
    <property type="component" value="Unassembled WGS sequence"/>
</dbReference>
<dbReference type="RefSeq" id="WP_093150099.1">
    <property type="nucleotide sequence ID" value="NZ_FOUP01000003.1"/>
</dbReference>
<dbReference type="STRING" id="455193.SAMN05421805_10384"/>
<dbReference type="EMBL" id="FOUP01000003">
    <property type="protein sequence ID" value="SFN17470.1"/>
    <property type="molecule type" value="Genomic_DNA"/>
</dbReference>
<evidence type="ECO:0000313" key="4">
    <source>
        <dbReference type="Proteomes" id="UP000270697"/>
    </source>
</evidence>
<proteinExistence type="predicted"/>
<protein>
    <submittedName>
        <fullName evidence="2">Uncharacterized protein</fullName>
    </submittedName>
</protein>
<accession>A0A1I4WWH3</accession>